<organism evidence="2 3">
    <name type="scientific">Remersonia thermophila</name>
    <dbReference type="NCBI Taxonomy" id="72144"/>
    <lineage>
        <taxon>Eukaryota</taxon>
        <taxon>Fungi</taxon>
        <taxon>Dikarya</taxon>
        <taxon>Ascomycota</taxon>
        <taxon>Pezizomycotina</taxon>
        <taxon>Sordariomycetes</taxon>
        <taxon>Sordariomycetidae</taxon>
        <taxon>Sordariales</taxon>
        <taxon>Sordariales incertae sedis</taxon>
        <taxon>Remersonia</taxon>
    </lineage>
</organism>
<evidence type="ECO:0000256" key="1">
    <source>
        <dbReference type="SAM" id="MobiDB-lite"/>
    </source>
</evidence>
<comment type="caution">
    <text evidence="2">The sequence shown here is derived from an EMBL/GenBank/DDBJ whole genome shotgun (WGS) entry which is preliminary data.</text>
</comment>
<feature type="region of interest" description="Disordered" evidence="1">
    <location>
        <begin position="461"/>
        <end position="532"/>
    </location>
</feature>
<keyword evidence="3" id="KW-1185">Reference proteome</keyword>
<gene>
    <name evidence="2" type="ORF">VTJ83DRAFT_4117</name>
</gene>
<feature type="compositionally biased region" description="Basic residues" evidence="1">
    <location>
        <begin position="252"/>
        <end position="262"/>
    </location>
</feature>
<evidence type="ECO:0000313" key="2">
    <source>
        <dbReference type="EMBL" id="KAL2266840.1"/>
    </source>
</evidence>
<feature type="compositionally biased region" description="Basic and acidic residues" evidence="1">
    <location>
        <begin position="56"/>
        <end position="69"/>
    </location>
</feature>
<reference evidence="2 3" key="1">
    <citation type="journal article" date="2024" name="Commun. Biol.">
        <title>Comparative genomic analysis of thermophilic fungi reveals convergent evolutionary adaptations and gene losses.</title>
        <authorList>
            <person name="Steindorff A.S."/>
            <person name="Aguilar-Pontes M.V."/>
            <person name="Robinson A.J."/>
            <person name="Andreopoulos B."/>
            <person name="LaButti K."/>
            <person name="Kuo A."/>
            <person name="Mondo S."/>
            <person name="Riley R."/>
            <person name="Otillar R."/>
            <person name="Haridas S."/>
            <person name="Lipzen A."/>
            <person name="Grimwood J."/>
            <person name="Schmutz J."/>
            <person name="Clum A."/>
            <person name="Reid I.D."/>
            <person name="Moisan M.C."/>
            <person name="Butler G."/>
            <person name="Nguyen T.T.M."/>
            <person name="Dewar K."/>
            <person name="Conant G."/>
            <person name="Drula E."/>
            <person name="Henrissat B."/>
            <person name="Hansel C."/>
            <person name="Singer S."/>
            <person name="Hutchinson M.I."/>
            <person name="de Vries R.P."/>
            <person name="Natvig D.O."/>
            <person name="Powell A.J."/>
            <person name="Tsang A."/>
            <person name="Grigoriev I.V."/>
        </authorList>
    </citation>
    <scope>NUCLEOTIDE SEQUENCE [LARGE SCALE GENOMIC DNA]</scope>
    <source>
        <strain evidence="2 3">ATCC 22073</strain>
    </source>
</reference>
<feature type="region of interest" description="Disordered" evidence="1">
    <location>
        <begin position="739"/>
        <end position="800"/>
    </location>
</feature>
<dbReference type="GeneID" id="98125215"/>
<feature type="region of interest" description="Disordered" evidence="1">
    <location>
        <begin position="1"/>
        <end position="22"/>
    </location>
</feature>
<feature type="compositionally biased region" description="Basic and acidic residues" evidence="1">
    <location>
        <begin position="157"/>
        <end position="173"/>
    </location>
</feature>
<protein>
    <recommendedName>
        <fullName evidence="4">C2H2-type domain-containing protein</fullName>
    </recommendedName>
</protein>
<dbReference type="PANTHER" id="PTHR38166:SF1">
    <property type="entry name" value="C2H2-TYPE DOMAIN-CONTAINING PROTEIN"/>
    <property type="match status" value="1"/>
</dbReference>
<accession>A0ABR4D945</accession>
<evidence type="ECO:0000313" key="3">
    <source>
        <dbReference type="Proteomes" id="UP001600064"/>
    </source>
</evidence>
<feature type="region of interest" description="Disordered" evidence="1">
    <location>
        <begin position="216"/>
        <end position="275"/>
    </location>
</feature>
<dbReference type="Proteomes" id="UP001600064">
    <property type="component" value="Unassembled WGS sequence"/>
</dbReference>
<name>A0ABR4D945_9PEZI</name>
<feature type="region of interest" description="Disordered" evidence="1">
    <location>
        <begin position="595"/>
        <end position="630"/>
    </location>
</feature>
<proteinExistence type="predicted"/>
<dbReference type="RefSeq" id="XP_070865567.1">
    <property type="nucleotide sequence ID" value="XM_071010571.1"/>
</dbReference>
<feature type="compositionally biased region" description="Basic and acidic residues" evidence="1">
    <location>
        <begin position="490"/>
        <end position="500"/>
    </location>
</feature>
<dbReference type="PANTHER" id="PTHR38166">
    <property type="entry name" value="C2H2-TYPE DOMAIN-CONTAINING PROTEIN-RELATED"/>
    <property type="match status" value="1"/>
</dbReference>
<feature type="compositionally biased region" description="Polar residues" evidence="1">
    <location>
        <begin position="758"/>
        <end position="800"/>
    </location>
</feature>
<evidence type="ECO:0008006" key="4">
    <source>
        <dbReference type="Google" id="ProtNLM"/>
    </source>
</evidence>
<feature type="compositionally biased region" description="Basic and acidic residues" evidence="1">
    <location>
        <begin position="220"/>
        <end position="229"/>
    </location>
</feature>
<dbReference type="EMBL" id="JAZGUE010000004">
    <property type="protein sequence ID" value="KAL2266840.1"/>
    <property type="molecule type" value="Genomic_DNA"/>
</dbReference>
<feature type="compositionally biased region" description="Polar residues" evidence="1">
    <location>
        <begin position="89"/>
        <end position="100"/>
    </location>
</feature>
<feature type="region of interest" description="Disordered" evidence="1">
    <location>
        <begin position="56"/>
        <end position="106"/>
    </location>
</feature>
<feature type="compositionally biased region" description="Basic and acidic residues" evidence="1">
    <location>
        <begin position="604"/>
        <end position="621"/>
    </location>
</feature>
<feature type="region of interest" description="Disordered" evidence="1">
    <location>
        <begin position="135"/>
        <end position="199"/>
    </location>
</feature>
<feature type="compositionally biased region" description="Basic and acidic residues" evidence="1">
    <location>
        <begin position="137"/>
        <end position="150"/>
    </location>
</feature>
<sequence>MEQGPEQPLEDLKSPSSSTAASSALLDAHVGSSLSRMGSLANDLSCLSLHDLPAIERSKSQSSSDDRFQDMGLASSHDRNMDSEIPSDDSPSYGSDQDTVVESGDDFDVGHPTVIDCIMKSFCASLDSKLALAKASESSRKADGRVKERAQVLNVEESSHSNDEEVKEEEEHGNAQFNREPSVAQEMLGKSDTEEPAMRAARIKKCSLSSMSMVSLLASRSERTPKEADTTAPCSALPQPAPTHTSFPSSVLRRKLRRKRHKELQEDDSEIPETAGQAVAAALVPPPPPPPPPLPCPIMAPCPAFNEPPRPIETPSFQPTSVYSHESVVHPLWEETQRVGGGVWRGAEGRRLLSGPAAASPGAPPRMAEPDLPAARLVEQGEEIIPSGSTARPIAECMNTEIQPPTYAYYIPIPAAPISPLGSSFNTLRQPGIPLPEGMAMTSFSSPPASSISDHATISSHNFERHESSSAESTLREASGQAQAGKGAKRTAEPDHDVNRRVPGPVEETDGDGRRKKIKNTGVKPGLSRTGGNKKFACPYFKRNPKKYRNWTSCPGPGWDEVHRVKTHLYRRHQLPIQCPRCWLVFKSDGELQGHIQQDPPCQKQEKQTLQDGFTKDQEKKLRSRKKTHAEMNDEDKWREIYMILFPDDDHSIIPAPYYDDSDNSETPGFAGSEEFEDYVTFVRREMPTLVRRELEVLFRDHFSDVEERLRPRIAQMVLELQPKLLDLYKQSQMPLSEYGPRQHERRAPGSEPAATPVHSQPTDSATGSEFQSTPDLASGTTSPASATNQRSVPFGSQSFSMDTGNPYVTALNHVPAEPSDFNTGLGLDWDDEFDKLLSPALFMSPLSETQLAQGFITPAL</sequence>